<dbReference type="EMBL" id="KI669498">
    <property type="protein sequence ID" value="OCF35733.1"/>
    <property type="molecule type" value="Genomic_DNA"/>
</dbReference>
<evidence type="ECO:0000256" key="9">
    <source>
        <dbReference type="ARBA" id="ARBA00022723"/>
    </source>
</evidence>
<dbReference type="Gene3D" id="3.40.50.360">
    <property type="match status" value="1"/>
</dbReference>
<evidence type="ECO:0000256" key="1">
    <source>
        <dbReference type="ARBA" id="ARBA00001917"/>
    </source>
</evidence>
<dbReference type="InterPro" id="IPR001433">
    <property type="entry name" value="OxRdtase_FAD/NAD-bd"/>
</dbReference>
<feature type="domain" description="FAD-binding FR-type" evidence="18">
    <location>
        <begin position="654"/>
        <end position="919"/>
    </location>
</feature>
<dbReference type="AlphaFoldDB" id="A0A1B9GXK1"/>
<dbReference type="OrthoDB" id="1470350at2759"/>
<evidence type="ECO:0000256" key="5">
    <source>
        <dbReference type="ARBA" id="ARBA00022448"/>
    </source>
</evidence>
<keyword evidence="7" id="KW-0285">Flavoprotein</keyword>
<comment type="cofactor">
    <cofactor evidence="1">
        <name>FMN</name>
        <dbReference type="ChEBI" id="CHEBI:58210"/>
    </cofactor>
</comment>
<dbReference type="GO" id="GO:0020037">
    <property type="term" value="F:heme binding"/>
    <property type="evidence" value="ECO:0007669"/>
    <property type="project" value="InterPro"/>
</dbReference>
<dbReference type="PANTHER" id="PTHR19384:SF127">
    <property type="entry name" value="BIFUNCTIONAL CYTOCHROME P450_NADPH--P450 REDUCTASE"/>
    <property type="match status" value="1"/>
</dbReference>
<protein>
    <recommendedName>
        <fullName evidence="21">Cytochrome P450</fullName>
    </recommendedName>
</protein>
<dbReference type="InterPro" id="IPR039261">
    <property type="entry name" value="FNR_nucleotide-bd"/>
</dbReference>
<evidence type="ECO:0000256" key="6">
    <source>
        <dbReference type="ARBA" id="ARBA00022617"/>
    </source>
</evidence>
<dbReference type="STRING" id="1296120.A0A1B9GXK1"/>
<comment type="catalytic activity">
    <reaction evidence="15">
        <text>2 oxidized [cytochrome P450] + NADPH = 2 reduced [cytochrome P450] + NADP(+) + H(+)</text>
        <dbReference type="Rhea" id="RHEA:24040"/>
        <dbReference type="Rhea" id="RHEA-COMP:14627"/>
        <dbReference type="Rhea" id="RHEA-COMP:14628"/>
        <dbReference type="ChEBI" id="CHEBI:15378"/>
        <dbReference type="ChEBI" id="CHEBI:55376"/>
        <dbReference type="ChEBI" id="CHEBI:57783"/>
        <dbReference type="ChEBI" id="CHEBI:58349"/>
        <dbReference type="ChEBI" id="CHEBI:60344"/>
        <dbReference type="EC" id="1.6.2.4"/>
    </reaction>
</comment>
<evidence type="ECO:0000256" key="12">
    <source>
        <dbReference type="ARBA" id="ARBA00023002"/>
    </source>
</evidence>
<name>A0A1B9GXK1_9TREE</name>
<evidence type="ECO:0000256" key="10">
    <source>
        <dbReference type="ARBA" id="ARBA00022827"/>
    </source>
</evidence>
<dbReference type="Pfam" id="PF00067">
    <property type="entry name" value="p450"/>
    <property type="match status" value="1"/>
</dbReference>
<dbReference type="FunFam" id="1.10.630.10:FF:000040">
    <property type="entry name" value="Bifunctional cytochrome P450/NADPH--P450 reductase"/>
    <property type="match status" value="1"/>
</dbReference>
<dbReference type="InterPro" id="IPR008254">
    <property type="entry name" value="Flavodoxin/NO_synth"/>
</dbReference>
<comment type="similarity">
    <text evidence="4">In the N-terminal section; belongs to the cytochrome P450 family.</text>
</comment>
<evidence type="ECO:0000256" key="13">
    <source>
        <dbReference type="ARBA" id="ARBA00023004"/>
    </source>
</evidence>
<dbReference type="PRINTS" id="PR00371">
    <property type="entry name" value="FPNCR"/>
</dbReference>
<evidence type="ECO:0000256" key="16">
    <source>
        <dbReference type="PIRSR" id="PIRSR000209-1"/>
    </source>
</evidence>
<keyword evidence="9 16" id="KW-0479">Metal-binding</keyword>
<dbReference type="InterPro" id="IPR029039">
    <property type="entry name" value="Flavoprotein-like_sf"/>
</dbReference>
<evidence type="ECO:0000256" key="8">
    <source>
        <dbReference type="ARBA" id="ARBA00022643"/>
    </source>
</evidence>
<dbReference type="Proteomes" id="UP000092666">
    <property type="component" value="Unassembled WGS sequence"/>
</dbReference>
<dbReference type="Gene3D" id="1.10.630.10">
    <property type="entry name" value="Cytochrome P450"/>
    <property type="match status" value="1"/>
</dbReference>
<evidence type="ECO:0000259" key="18">
    <source>
        <dbReference type="PROSITE" id="PS51384"/>
    </source>
</evidence>
<proteinExistence type="inferred from homology"/>
<keyword evidence="14" id="KW-0503">Monooxygenase</keyword>
<dbReference type="Pfam" id="PF00258">
    <property type="entry name" value="Flavodoxin_1"/>
    <property type="match status" value="1"/>
</dbReference>
<dbReference type="InterPro" id="IPR017972">
    <property type="entry name" value="Cyt_P450_CS"/>
</dbReference>
<evidence type="ECO:0000313" key="20">
    <source>
        <dbReference type="Proteomes" id="UP000092666"/>
    </source>
</evidence>
<dbReference type="PIRSF" id="PIRSF000209">
    <property type="entry name" value="Bifunctional_P450_P450R"/>
    <property type="match status" value="1"/>
</dbReference>
<dbReference type="GO" id="GO:0010181">
    <property type="term" value="F:FMN binding"/>
    <property type="evidence" value="ECO:0007669"/>
    <property type="project" value="InterPro"/>
</dbReference>
<dbReference type="CDD" id="cd11068">
    <property type="entry name" value="CYP120A1"/>
    <property type="match status" value="1"/>
</dbReference>
<dbReference type="PROSITE" id="PS50902">
    <property type="entry name" value="FLAVODOXIN_LIKE"/>
    <property type="match status" value="1"/>
</dbReference>
<dbReference type="InterPro" id="IPR023206">
    <property type="entry name" value="Bifunctional_P450_P450_red"/>
</dbReference>
<feature type="binding site" description="axial binding residue" evidence="16">
    <location>
        <position position="410"/>
    </location>
    <ligand>
        <name>heme</name>
        <dbReference type="ChEBI" id="CHEBI:30413"/>
    </ligand>
    <ligandPart>
        <name>Fe</name>
        <dbReference type="ChEBI" id="CHEBI:18248"/>
    </ligandPart>
</feature>
<dbReference type="SUPFAM" id="SSF52218">
    <property type="entry name" value="Flavoproteins"/>
    <property type="match status" value="1"/>
</dbReference>
<organism evidence="19 20">
    <name type="scientific">Kwoniella heveanensis BCC8398</name>
    <dbReference type="NCBI Taxonomy" id="1296120"/>
    <lineage>
        <taxon>Eukaryota</taxon>
        <taxon>Fungi</taxon>
        <taxon>Dikarya</taxon>
        <taxon>Basidiomycota</taxon>
        <taxon>Agaricomycotina</taxon>
        <taxon>Tremellomycetes</taxon>
        <taxon>Tremellales</taxon>
        <taxon>Cryptococcaceae</taxon>
        <taxon>Kwoniella</taxon>
    </lineage>
</organism>
<dbReference type="InterPro" id="IPR001094">
    <property type="entry name" value="Flavdoxin-like"/>
</dbReference>
<dbReference type="InterPro" id="IPR023173">
    <property type="entry name" value="NADPH_Cyt_P450_Rdtase_alpha"/>
</dbReference>
<accession>A0A1B9GXK1</accession>
<evidence type="ECO:0000256" key="2">
    <source>
        <dbReference type="ARBA" id="ARBA00001971"/>
    </source>
</evidence>
<dbReference type="GO" id="GO:0005829">
    <property type="term" value="C:cytosol"/>
    <property type="evidence" value="ECO:0007669"/>
    <property type="project" value="TreeGrafter"/>
</dbReference>
<dbReference type="InterPro" id="IPR001709">
    <property type="entry name" value="Flavoprot_Pyr_Nucl_cyt_Rdtase"/>
</dbReference>
<dbReference type="PROSITE" id="PS00086">
    <property type="entry name" value="CYTOCHROME_P450"/>
    <property type="match status" value="1"/>
</dbReference>
<dbReference type="PRINTS" id="PR00369">
    <property type="entry name" value="FLAVODOXIN"/>
</dbReference>
<evidence type="ECO:0000256" key="15">
    <source>
        <dbReference type="ARBA" id="ARBA00049342"/>
    </source>
</evidence>
<keyword evidence="20" id="KW-1185">Reference proteome</keyword>
<keyword evidence="11" id="KW-0521">NADP</keyword>
<keyword evidence="13 16" id="KW-0408">Iron</keyword>
<dbReference type="GO" id="GO:0050660">
    <property type="term" value="F:flavin adenine dinucleotide binding"/>
    <property type="evidence" value="ECO:0007669"/>
    <property type="project" value="TreeGrafter"/>
</dbReference>
<reference evidence="19 20" key="1">
    <citation type="submission" date="2013-07" db="EMBL/GenBank/DDBJ databases">
        <title>The Genome Sequence of Cryptococcus heveanensis BCC8398.</title>
        <authorList>
            <consortium name="The Broad Institute Genome Sequencing Platform"/>
            <person name="Cuomo C."/>
            <person name="Litvintseva A."/>
            <person name="Chen Y."/>
            <person name="Heitman J."/>
            <person name="Sun S."/>
            <person name="Springer D."/>
            <person name="Dromer F."/>
            <person name="Young S.K."/>
            <person name="Zeng Q."/>
            <person name="Gargeya S."/>
            <person name="Fitzgerald M."/>
            <person name="Abouelleil A."/>
            <person name="Alvarado L."/>
            <person name="Berlin A.M."/>
            <person name="Chapman S.B."/>
            <person name="Dewar J."/>
            <person name="Goldberg J."/>
            <person name="Griggs A."/>
            <person name="Gujja S."/>
            <person name="Hansen M."/>
            <person name="Howarth C."/>
            <person name="Imamovic A."/>
            <person name="Larimer J."/>
            <person name="McCowan C."/>
            <person name="Murphy C."/>
            <person name="Pearson M."/>
            <person name="Priest M."/>
            <person name="Roberts A."/>
            <person name="Saif S."/>
            <person name="Shea T."/>
            <person name="Sykes S."/>
            <person name="Wortman J."/>
            <person name="Nusbaum C."/>
            <person name="Birren B."/>
        </authorList>
    </citation>
    <scope>NUCLEOTIDE SEQUENCE [LARGE SCALE GENOMIC DNA]</scope>
    <source>
        <strain evidence="19 20">BCC8398</strain>
    </source>
</reference>
<dbReference type="GO" id="GO:0005506">
    <property type="term" value="F:iron ion binding"/>
    <property type="evidence" value="ECO:0007669"/>
    <property type="project" value="InterPro"/>
</dbReference>
<keyword evidence="6 16" id="KW-0349">Heme</keyword>
<dbReference type="GO" id="GO:0070330">
    <property type="term" value="F:aromatase activity"/>
    <property type="evidence" value="ECO:0007669"/>
    <property type="project" value="InterPro"/>
</dbReference>
<dbReference type="SUPFAM" id="SSF52343">
    <property type="entry name" value="Ferredoxin reductase-like, C-terminal NADP-linked domain"/>
    <property type="match status" value="1"/>
</dbReference>
<reference evidence="20" key="2">
    <citation type="submission" date="2013-12" db="EMBL/GenBank/DDBJ databases">
        <title>Evolution of pathogenesis and genome organization in the Tremellales.</title>
        <authorList>
            <person name="Cuomo C."/>
            <person name="Litvintseva A."/>
            <person name="Heitman J."/>
            <person name="Chen Y."/>
            <person name="Sun S."/>
            <person name="Springer D."/>
            <person name="Dromer F."/>
            <person name="Young S."/>
            <person name="Zeng Q."/>
            <person name="Chapman S."/>
            <person name="Gujja S."/>
            <person name="Saif S."/>
            <person name="Birren B."/>
        </authorList>
    </citation>
    <scope>NUCLEOTIDE SEQUENCE [LARGE SCALE GENOMIC DNA]</scope>
    <source>
        <strain evidence="20">BCC8398</strain>
    </source>
</reference>
<keyword evidence="10" id="KW-0274">FAD</keyword>
<evidence type="ECO:0000256" key="7">
    <source>
        <dbReference type="ARBA" id="ARBA00022630"/>
    </source>
</evidence>
<dbReference type="SUPFAM" id="SSF63380">
    <property type="entry name" value="Riboflavin synthase domain-like"/>
    <property type="match status" value="1"/>
</dbReference>
<dbReference type="Gene3D" id="3.40.50.80">
    <property type="entry name" value="Nucleotide-binding domain of ferredoxin-NADP reductase (FNR) module"/>
    <property type="match status" value="1"/>
</dbReference>
<dbReference type="Pfam" id="PF00667">
    <property type="entry name" value="FAD_binding_1"/>
    <property type="match status" value="1"/>
</dbReference>
<comment type="cofactor">
    <cofactor evidence="3">
        <name>FAD</name>
        <dbReference type="ChEBI" id="CHEBI:57692"/>
    </cofactor>
</comment>
<evidence type="ECO:0000256" key="3">
    <source>
        <dbReference type="ARBA" id="ARBA00001974"/>
    </source>
</evidence>
<dbReference type="Gene3D" id="2.40.30.10">
    <property type="entry name" value="Translation factors"/>
    <property type="match status" value="1"/>
</dbReference>
<keyword evidence="5" id="KW-0813">Transport</keyword>
<dbReference type="Pfam" id="PF00175">
    <property type="entry name" value="NAD_binding_1"/>
    <property type="match status" value="1"/>
</dbReference>
<evidence type="ECO:0000256" key="11">
    <source>
        <dbReference type="ARBA" id="ARBA00022857"/>
    </source>
</evidence>
<dbReference type="PROSITE" id="PS51384">
    <property type="entry name" value="FAD_FR"/>
    <property type="match status" value="1"/>
</dbReference>
<dbReference type="Gene3D" id="1.20.990.10">
    <property type="entry name" value="NADPH-cytochrome p450 Reductase, Chain A, domain 3"/>
    <property type="match status" value="1"/>
</dbReference>
<feature type="domain" description="Flavodoxin-like" evidence="17">
    <location>
        <begin position="501"/>
        <end position="643"/>
    </location>
</feature>
<comment type="cofactor">
    <cofactor evidence="2 16">
        <name>heme</name>
        <dbReference type="ChEBI" id="CHEBI:30413"/>
    </cofactor>
</comment>
<dbReference type="PANTHER" id="PTHR19384">
    <property type="entry name" value="NITRIC OXIDE SYNTHASE-RELATED"/>
    <property type="match status" value="1"/>
</dbReference>
<gene>
    <name evidence="19" type="ORF">I316_02788</name>
</gene>
<dbReference type="InterPro" id="IPR017927">
    <property type="entry name" value="FAD-bd_FR_type"/>
</dbReference>
<evidence type="ECO:0000256" key="4">
    <source>
        <dbReference type="ARBA" id="ARBA00010018"/>
    </source>
</evidence>
<keyword evidence="8" id="KW-0288">FMN</keyword>
<evidence type="ECO:0000259" key="17">
    <source>
        <dbReference type="PROSITE" id="PS50902"/>
    </source>
</evidence>
<evidence type="ECO:0000256" key="14">
    <source>
        <dbReference type="ARBA" id="ARBA00023033"/>
    </source>
</evidence>
<evidence type="ECO:0008006" key="21">
    <source>
        <dbReference type="Google" id="ProtNLM"/>
    </source>
</evidence>
<evidence type="ECO:0000313" key="19">
    <source>
        <dbReference type="EMBL" id="OCF35733.1"/>
    </source>
</evidence>
<dbReference type="GO" id="GO:0003958">
    <property type="term" value="F:NADPH-hemoprotein reductase activity"/>
    <property type="evidence" value="ECO:0007669"/>
    <property type="project" value="UniProtKB-EC"/>
</dbReference>
<dbReference type="InterPro" id="IPR001128">
    <property type="entry name" value="Cyt_P450"/>
</dbReference>
<sequence length="1090" mass="121137">MWSTEISEGTPIPQPPKSWLTGNLLDIDPDALLLSLLRIAKACGPTYKLQLLDEVVFTGDYELVRVLCDQTKFEKKIPRALMEVRAFAGDGLFTSFGRQEKNWNIAHRILLPAFGPLAIKKMQPQMMEMITQMLLHWEHHAGQPFEAAEAYTRLTFDTIGWCAFKYRFNLFHTENMHPFIEKMSILLAEAGNRARRPELLKKVMYRSEAEYWANIKILHDLCDEIVAQRRKNPDPEAKDLLNNMIYDVDPQTGEHLSDENIRYQMVTFLIAGHETTSGMLSFATYFMLKHPETFVKARKEADQAIADAGGNLLEIKPAKLVYIDAILKEALRLQPTVAVWTVAPTSAEGETLPGGYKIQPKQTVGVILPMLHRDPKIWGDDAEAFRPERWIGWNPPTDAYKPFGNGERACIGRGFAIQEALLALALVVNRFDLEMADPNYEFAIKQALTVKPKDFRIIARPRRGKTQSLMSDLLHGSAISRQGSSSARTADETSESVGRKITFLYGSNSGSCEGLARELASEGRQRGFKTTVGELDRLARDARLPTDQPVIICTASYEGQPTDNARAFVESIRSMSGDATLKGVNYAVFGAGHHDWVATFHKIPTFIDTRLSELGATRLLELSKADAGGDIVGDFEAFKTKVWDHFGKNQQDGAAYAASAVQAASADTSDKPRVRILPPSTNPVGSFIGAGIDGIGEILDQMNLVQASEINKAKNCITIRLPEGQSYATGDYLALLPNNPSSIVDRALKAFQLDADAWIALGSSISFLPANQPIRAAELLGSFVEVSQPASKRTLETMFEANQEPKVREALESLVDNYAEIVTSKRMSLLDIVESIPGLSIDLSFFLENLPRMKIRQYSISSSPLEDPNVVTLTYEVLRADSLSGRGEYFGVASNYLCSLKKGDKLSCSIKQTGEFHPPLDPAVPIVMFAAGSGIAPFRGFIAERVLQKRAGRQVGEIILYYGCRGLEDICHVDELVQWAKEGHLDYRPVFSRSPSTTTTGLPVDWDGKIRFVEGTKHVQDRVWQERPDIRRMYEKGAIFYTCGSGAKLAADLKKTLIEVLKEGTTIDEDEANGLAEKLSKERYKTDVFL</sequence>
<dbReference type="InterPro" id="IPR017938">
    <property type="entry name" value="Riboflavin_synthase-like_b-brl"/>
</dbReference>
<dbReference type="InterPro" id="IPR036396">
    <property type="entry name" value="Cyt_P450_sf"/>
</dbReference>
<keyword evidence="12" id="KW-0560">Oxidoreductase</keyword>
<dbReference type="InterPro" id="IPR003097">
    <property type="entry name" value="CysJ-like_FAD-binding"/>
</dbReference>
<dbReference type="SUPFAM" id="SSF48264">
    <property type="entry name" value="Cytochrome P450"/>
    <property type="match status" value="1"/>
</dbReference>